<dbReference type="EMBL" id="GGFJ01013455">
    <property type="protein sequence ID" value="MBW62596.1"/>
    <property type="molecule type" value="Transcribed_RNA"/>
</dbReference>
<accession>A0A2M4CB68</accession>
<feature type="compositionally biased region" description="Basic and acidic residues" evidence="1">
    <location>
        <begin position="52"/>
        <end position="61"/>
    </location>
</feature>
<reference evidence="2" key="1">
    <citation type="submission" date="2018-01" db="EMBL/GenBank/DDBJ databases">
        <title>An insight into the sialome of Amazonian anophelines.</title>
        <authorList>
            <person name="Ribeiro J.M."/>
            <person name="Scarpassa V."/>
            <person name="Calvo E."/>
        </authorList>
    </citation>
    <scope>NUCLEOTIDE SEQUENCE</scope>
    <source>
        <tissue evidence="2">Salivary glands</tissue>
    </source>
</reference>
<evidence type="ECO:0000313" key="2">
    <source>
        <dbReference type="EMBL" id="MBW62596.1"/>
    </source>
</evidence>
<protein>
    <submittedName>
        <fullName evidence="2">Putative secreted protein</fullName>
    </submittedName>
</protein>
<sequence>MRRFSWTRILALKHRTVWGSAGMLSVNRDHRPVQSHGCVPSPKLSKTVRATGDGRDKERERDRGDCAFAVYPLPLHVTVRNY</sequence>
<name>A0A2M4CB68_9DIPT</name>
<evidence type="ECO:0000256" key="1">
    <source>
        <dbReference type="SAM" id="MobiDB-lite"/>
    </source>
</evidence>
<organism evidence="2">
    <name type="scientific">Anopheles marajoara</name>
    <dbReference type="NCBI Taxonomy" id="58244"/>
    <lineage>
        <taxon>Eukaryota</taxon>
        <taxon>Metazoa</taxon>
        <taxon>Ecdysozoa</taxon>
        <taxon>Arthropoda</taxon>
        <taxon>Hexapoda</taxon>
        <taxon>Insecta</taxon>
        <taxon>Pterygota</taxon>
        <taxon>Neoptera</taxon>
        <taxon>Endopterygota</taxon>
        <taxon>Diptera</taxon>
        <taxon>Nematocera</taxon>
        <taxon>Culicoidea</taxon>
        <taxon>Culicidae</taxon>
        <taxon>Anophelinae</taxon>
        <taxon>Anopheles</taxon>
    </lineage>
</organism>
<dbReference type="AlphaFoldDB" id="A0A2M4CB68"/>
<feature type="region of interest" description="Disordered" evidence="1">
    <location>
        <begin position="29"/>
        <end position="61"/>
    </location>
</feature>
<proteinExistence type="predicted"/>